<name>A0A7T5EPM8_9BACL</name>
<accession>A0A7T5EPM8</accession>
<sequence>MNRLDSYLELGLLGMARGGREGWFFAHFGAALLAGYFMNRQHALPEHVQRGIERIGDGFLRQNPQWYRPLHESQPEPHLLERVIQGIRRNTEQLRTSGHGLALGVLALKALREKPALITAEIVDGLVNVLELTTQDRANRYFGIPDYFSVTEAEVAPFLPPYRDTREMAERTFGELHTVVKGRKIDGVMYHFAGEIEHSITFAQALTDLERFGYNDIVEAGMVCHRIQMHLNRQMPDHLRAERVQTPPFASVFAPAYWEKTYRDPHALKVPYAALDLLTRLSGKQRDEAEHGVCKLLSIME</sequence>
<keyword evidence="4" id="KW-1185">Reference proteome</keyword>
<proteinExistence type="predicted"/>
<dbReference type="EMBL" id="CP066308">
    <property type="protein sequence ID" value="QQE76449.1"/>
    <property type="molecule type" value="Genomic_DNA"/>
</dbReference>
<dbReference type="Proteomes" id="UP000677234">
    <property type="component" value="Chromosome"/>
</dbReference>
<dbReference type="EMBL" id="CP073708">
    <property type="protein sequence ID" value="QUO43524.1"/>
    <property type="molecule type" value="Genomic_DNA"/>
</dbReference>
<reference evidence="2" key="2">
    <citation type="submission" date="2021-04" db="EMBL/GenBank/DDBJ databases">
        <title>Brevibacillus composti FJAT-54423, complete genome.</title>
        <authorList>
            <person name="Tang R."/>
        </authorList>
    </citation>
    <scope>NUCLEOTIDE SEQUENCE</scope>
    <source>
        <strain evidence="2">FJAT-54424</strain>
    </source>
</reference>
<organism evidence="1 3">
    <name type="scientific">Brevibacillus composti</name>
    <dbReference type="NCBI Taxonomy" id="2796470"/>
    <lineage>
        <taxon>Bacteria</taxon>
        <taxon>Bacillati</taxon>
        <taxon>Bacillota</taxon>
        <taxon>Bacilli</taxon>
        <taxon>Bacillales</taxon>
        <taxon>Paenibacillaceae</taxon>
        <taxon>Brevibacillus</taxon>
    </lineage>
</organism>
<evidence type="ECO:0000313" key="3">
    <source>
        <dbReference type="Proteomes" id="UP000595847"/>
    </source>
</evidence>
<protein>
    <submittedName>
        <fullName evidence="1">Uncharacterized protein</fullName>
    </submittedName>
</protein>
<dbReference type="Proteomes" id="UP000595847">
    <property type="component" value="Chromosome"/>
</dbReference>
<gene>
    <name evidence="1" type="ORF">JD108_01950</name>
    <name evidence="2" type="ORF">KDJ56_01950</name>
</gene>
<evidence type="ECO:0000313" key="4">
    <source>
        <dbReference type="Proteomes" id="UP000677234"/>
    </source>
</evidence>
<dbReference type="AlphaFoldDB" id="A0A7T5EPM8"/>
<dbReference type="KEGG" id="bcop:JD108_01950"/>
<evidence type="ECO:0000313" key="2">
    <source>
        <dbReference type="EMBL" id="QUO43524.1"/>
    </source>
</evidence>
<reference evidence="1 3" key="1">
    <citation type="submission" date="2020-12" db="EMBL/GenBank/DDBJ databases">
        <title>strain FJAT-54423T represents a novel species of the genus Brevibacillus.</title>
        <authorList>
            <person name="Tang R."/>
        </authorList>
    </citation>
    <scope>NUCLEOTIDE SEQUENCE [LARGE SCALE GENOMIC DNA]</scope>
    <source>
        <strain evidence="1 3">FJAT-54423</strain>
    </source>
</reference>
<evidence type="ECO:0000313" key="1">
    <source>
        <dbReference type="EMBL" id="QQE76449.1"/>
    </source>
</evidence>